<evidence type="ECO:0000313" key="2">
    <source>
        <dbReference type="Proteomes" id="UP000054477"/>
    </source>
</evidence>
<dbReference type="Proteomes" id="UP000054477">
    <property type="component" value="Unassembled WGS sequence"/>
</dbReference>
<name>A0A0C9WM88_9AGAR</name>
<dbReference type="STRING" id="1095629.A0A0C9WM88"/>
<reference evidence="2" key="2">
    <citation type="submission" date="2015-01" db="EMBL/GenBank/DDBJ databases">
        <title>Evolutionary Origins and Diversification of the Mycorrhizal Mutualists.</title>
        <authorList>
            <consortium name="DOE Joint Genome Institute"/>
            <consortium name="Mycorrhizal Genomics Consortium"/>
            <person name="Kohler A."/>
            <person name="Kuo A."/>
            <person name="Nagy L.G."/>
            <person name="Floudas D."/>
            <person name="Copeland A."/>
            <person name="Barry K.W."/>
            <person name="Cichocki N."/>
            <person name="Veneault-Fourrey C."/>
            <person name="LaButti K."/>
            <person name="Lindquist E.A."/>
            <person name="Lipzen A."/>
            <person name="Lundell T."/>
            <person name="Morin E."/>
            <person name="Murat C."/>
            <person name="Riley R."/>
            <person name="Ohm R."/>
            <person name="Sun H."/>
            <person name="Tunlid A."/>
            <person name="Henrissat B."/>
            <person name="Grigoriev I.V."/>
            <person name="Hibbett D.S."/>
            <person name="Martin F."/>
        </authorList>
    </citation>
    <scope>NUCLEOTIDE SEQUENCE [LARGE SCALE GENOMIC DNA]</scope>
    <source>
        <strain evidence="2">LaAM-08-1</strain>
    </source>
</reference>
<dbReference type="OrthoDB" id="5979581at2759"/>
<gene>
    <name evidence="1" type="ORF">K443DRAFT_226012</name>
</gene>
<sequence length="203" mass="22685">MPQLDEMTEQDLIDRFDPPECTIVFHRQTPARLESLPLYLVPPTQISELLLKPADGLLLKPAAELHIELLDLGNATIVGSKSAPPACTPAAVCASEIKSLPRSSPNHNRERHLVSGLHGMHNPRSGLHVYAPLTLTLTDVRNRLWPIFVSPNNILLGAMASVCGQVPSSWRSFWDSNERLCKLDISQEAADQKWQEEMDFFFK</sequence>
<protein>
    <submittedName>
        <fullName evidence="1">Uncharacterized protein</fullName>
    </submittedName>
</protein>
<evidence type="ECO:0000313" key="1">
    <source>
        <dbReference type="EMBL" id="KIJ97924.1"/>
    </source>
</evidence>
<keyword evidence="2" id="KW-1185">Reference proteome</keyword>
<proteinExistence type="predicted"/>
<dbReference type="EMBL" id="KN838681">
    <property type="protein sequence ID" value="KIJ97924.1"/>
    <property type="molecule type" value="Genomic_DNA"/>
</dbReference>
<reference evidence="1 2" key="1">
    <citation type="submission" date="2014-04" db="EMBL/GenBank/DDBJ databases">
        <authorList>
            <consortium name="DOE Joint Genome Institute"/>
            <person name="Kuo A."/>
            <person name="Kohler A."/>
            <person name="Nagy L.G."/>
            <person name="Floudas D."/>
            <person name="Copeland A."/>
            <person name="Barry K.W."/>
            <person name="Cichocki N."/>
            <person name="Veneault-Fourrey C."/>
            <person name="LaButti K."/>
            <person name="Lindquist E.A."/>
            <person name="Lipzen A."/>
            <person name="Lundell T."/>
            <person name="Morin E."/>
            <person name="Murat C."/>
            <person name="Sun H."/>
            <person name="Tunlid A."/>
            <person name="Henrissat B."/>
            <person name="Grigoriev I.V."/>
            <person name="Hibbett D.S."/>
            <person name="Martin F."/>
            <person name="Nordberg H.P."/>
            <person name="Cantor M.N."/>
            <person name="Hua S.X."/>
        </authorList>
    </citation>
    <scope>NUCLEOTIDE SEQUENCE [LARGE SCALE GENOMIC DNA]</scope>
    <source>
        <strain evidence="1 2">LaAM-08-1</strain>
    </source>
</reference>
<organism evidence="1 2">
    <name type="scientific">Laccaria amethystina LaAM-08-1</name>
    <dbReference type="NCBI Taxonomy" id="1095629"/>
    <lineage>
        <taxon>Eukaryota</taxon>
        <taxon>Fungi</taxon>
        <taxon>Dikarya</taxon>
        <taxon>Basidiomycota</taxon>
        <taxon>Agaricomycotina</taxon>
        <taxon>Agaricomycetes</taxon>
        <taxon>Agaricomycetidae</taxon>
        <taxon>Agaricales</taxon>
        <taxon>Agaricineae</taxon>
        <taxon>Hydnangiaceae</taxon>
        <taxon>Laccaria</taxon>
    </lineage>
</organism>
<dbReference type="HOGENOM" id="CLU_1349123_0_0_1"/>
<dbReference type="AlphaFoldDB" id="A0A0C9WM88"/>
<accession>A0A0C9WM88</accession>